<name>A0A2X1QGU1_KLEPN</name>
<comment type="similarity">
    <text evidence="2 8">Belongs to the NiCoT transporter (TC 2.A.52) family.</text>
</comment>
<proteinExistence type="inferred from homology"/>
<evidence type="ECO:0000313" key="9">
    <source>
        <dbReference type="EMBL" id="SPX54693.1"/>
    </source>
</evidence>
<comment type="subcellular location">
    <subcellularLocation>
        <location evidence="8">Cell membrane</location>
        <topology evidence="8">Multi-pass membrane protein</topology>
    </subcellularLocation>
    <subcellularLocation>
        <location evidence="1">Endomembrane system</location>
        <topology evidence="1">Multi-pass membrane protein</topology>
    </subcellularLocation>
</comment>
<evidence type="ECO:0000256" key="5">
    <source>
        <dbReference type="ARBA" id="ARBA00022692"/>
    </source>
</evidence>
<dbReference type="EMBL" id="UASN01000017">
    <property type="protein sequence ID" value="SPX54693.1"/>
    <property type="molecule type" value="Genomic_DNA"/>
</dbReference>
<dbReference type="Proteomes" id="UP000251123">
    <property type="component" value="Unassembled WGS sequence"/>
</dbReference>
<dbReference type="Pfam" id="PF03824">
    <property type="entry name" value="NicO"/>
    <property type="match status" value="1"/>
</dbReference>
<evidence type="ECO:0000256" key="2">
    <source>
        <dbReference type="ARBA" id="ARBA00010892"/>
    </source>
</evidence>
<dbReference type="GO" id="GO:0015099">
    <property type="term" value="F:nickel cation transmembrane transporter activity"/>
    <property type="evidence" value="ECO:0007669"/>
    <property type="project" value="UniProtKB-UniRule"/>
</dbReference>
<dbReference type="PANTHER" id="PTHR31611:SF0">
    <property type="entry name" value="HIGH-AFFINITY NICKEL TRANSPORT PROTEIN NIC1"/>
    <property type="match status" value="1"/>
</dbReference>
<evidence type="ECO:0000313" key="10">
    <source>
        <dbReference type="Proteomes" id="UP000251123"/>
    </source>
</evidence>
<evidence type="ECO:0000256" key="4">
    <source>
        <dbReference type="ARBA" id="ARBA00022596"/>
    </source>
</evidence>
<protein>
    <recommendedName>
        <fullName evidence="8">Nickel/cobalt efflux system</fullName>
    </recommendedName>
</protein>
<organism evidence="9 10">
    <name type="scientific">Klebsiella pneumoniae</name>
    <dbReference type="NCBI Taxonomy" id="573"/>
    <lineage>
        <taxon>Bacteria</taxon>
        <taxon>Pseudomonadati</taxon>
        <taxon>Pseudomonadota</taxon>
        <taxon>Gammaproteobacteria</taxon>
        <taxon>Enterobacterales</taxon>
        <taxon>Enterobacteriaceae</taxon>
        <taxon>Klebsiella/Raoultella group</taxon>
        <taxon>Klebsiella</taxon>
        <taxon>Klebsiella pneumoniae complex</taxon>
    </lineage>
</organism>
<evidence type="ECO:0000256" key="3">
    <source>
        <dbReference type="ARBA" id="ARBA00022448"/>
    </source>
</evidence>
<sequence length="58" mass="6212">MYLVGFLFGLGFDTATEIGVLGISAAGASSGISVWSIMGLSGRCSPAVWRWWIRLIMC</sequence>
<keyword evidence="4" id="KW-0533">Nickel</keyword>
<dbReference type="InterPro" id="IPR011541">
    <property type="entry name" value="Ni/Co_transpt_high_affinity"/>
</dbReference>
<dbReference type="GO" id="GO:0012505">
    <property type="term" value="C:endomembrane system"/>
    <property type="evidence" value="ECO:0007669"/>
    <property type="project" value="UniProtKB-SubCell"/>
</dbReference>
<evidence type="ECO:0000256" key="6">
    <source>
        <dbReference type="ARBA" id="ARBA00022989"/>
    </source>
</evidence>
<keyword evidence="5" id="KW-0812">Transmembrane</keyword>
<evidence type="ECO:0000256" key="1">
    <source>
        <dbReference type="ARBA" id="ARBA00004127"/>
    </source>
</evidence>
<dbReference type="InterPro" id="IPR004688">
    <property type="entry name" value="Ni/Co_transpt"/>
</dbReference>
<keyword evidence="3 8" id="KW-0813">Transport</keyword>
<keyword evidence="7" id="KW-0472">Membrane</keyword>
<dbReference type="PANTHER" id="PTHR31611">
    <property type="entry name" value="HIGH-AFFINITY NICKEL TRANSPORT PROTEIN NIC1"/>
    <property type="match status" value="1"/>
</dbReference>
<accession>A0A2X1QGU1</accession>
<dbReference type="AlphaFoldDB" id="A0A2X1QGU1"/>
<evidence type="ECO:0000256" key="8">
    <source>
        <dbReference type="RuleBase" id="RU362101"/>
    </source>
</evidence>
<evidence type="ECO:0000256" key="7">
    <source>
        <dbReference type="ARBA" id="ARBA00023136"/>
    </source>
</evidence>
<keyword evidence="6" id="KW-1133">Transmembrane helix</keyword>
<gene>
    <name evidence="9" type="primary">hoxN_2</name>
    <name evidence="9" type="ORF">NCTC9601_01849</name>
</gene>
<reference evidence="9 10" key="1">
    <citation type="submission" date="2018-06" db="EMBL/GenBank/DDBJ databases">
        <authorList>
            <consortium name="Pathogen Informatics"/>
            <person name="Doyle S."/>
        </authorList>
    </citation>
    <scope>NUCLEOTIDE SEQUENCE [LARGE SCALE GENOMIC DNA]</scope>
    <source>
        <strain evidence="9 10">NCTC9601</strain>
    </source>
</reference>
<dbReference type="GO" id="GO:0005886">
    <property type="term" value="C:plasma membrane"/>
    <property type="evidence" value="ECO:0007669"/>
    <property type="project" value="UniProtKB-SubCell"/>
</dbReference>